<accession>A0A8K0T927</accession>
<dbReference type="InterPro" id="IPR013241">
    <property type="entry name" value="RNase_P_Pop3"/>
</dbReference>
<reference evidence="2" key="1">
    <citation type="journal article" date="2021" name="Nat. Commun.">
        <title>Genetic determinants of endophytism in the Arabidopsis root mycobiome.</title>
        <authorList>
            <person name="Mesny F."/>
            <person name="Miyauchi S."/>
            <person name="Thiergart T."/>
            <person name="Pickel B."/>
            <person name="Atanasova L."/>
            <person name="Karlsson M."/>
            <person name="Huettel B."/>
            <person name="Barry K.W."/>
            <person name="Haridas S."/>
            <person name="Chen C."/>
            <person name="Bauer D."/>
            <person name="Andreopoulos W."/>
            <person name="Pangilinan J."/>
            <person name="LaButti K."/>
            <person name="Riley R."/>
            <person name="Lipzen A."/>
            <person name="Clum A."/>
            <person name="Drula E."/>
            <person name="Henrissat B."/>
            <person name="Kohler A."/>
            <person name="Grigoriev I.V."/>
            <person name="Martin F.M."/>
            <person name="Hacquard S."/>
        </authorList>
    </citation>
    <scope>NUCLEOTIDE SEQUENCE</scope>
    <source>
        <strain evidence="2">MPI-CAGE-AT-0016</strain>
    </source>
</reference>
<dbReference type="PANTHER" id="PTHR28272">
    <property type="entry name" value="RIBONUCLEASES P/MRP PROTEIN SUBUNIT POP3"/>
    <property type="match status" value="1"/>
</dbReference>
<evidence type="ECO:0000256" key="1">
    <source>
        <dbReference type="SAM" id="MobiDB-lite"/>
    </source>
</evidence>
<dbReference type="GO" id="GO:0034965">
    <property type="term" value="P:intronic box C/D snoRNA processing"/>
    <property type="evidence" value="ECO:0007669"/>
    <property type="project" value="TreeGrafter"/>
</dbReference>
<dbReference type="OrthoDB" id="20109at2759"/>
<dbReference type="Proteomes" id="UP000813385">
    <property type="component" value="Unassembled WGS sequence"/>
</dbReference>
<feature type="region of interest" description="Disordered" evidence="1">
    <location>
        <begin position="57"/>
        <end position="89"/>
    </location>
</feature>
<dbReference type="GO" id="GO:0006364">
    <property type="term" value="P:rRNA processing"/>
    <property type="evidence" value="ECO:0007669"/>
    <property type="project" value="InterPro"/>
</dbReference>
<dbReference type="GO" id="GO:0008033">
    <property type="term" value="P:tRNA processing"/>
    <property type="evidence" value="ECO:0007669"/>
    <property type="project" value="InterPro"/>
</dbReference>
<gene>
    <name evidence="2" type="ORF">B0T11DRAFT_321105</name>
</gene>
<evidence type="ECO:0000313" key="2">
    <source>
        <dbReference type="EMBL" id="KAH7354356.1"/>
    </source>
</evidence>
<dbReference type="EMBL" id="JAGPXD010000005">
    <property type="protein sequence ID" value="KAH7354356.1"/>
    <property type="molecule type" value="Genomic_DNA"/>
</dbReference>
<dbReference type="GO" id="GO:0005829">
    <property type="term" value="C:cytosol"/>
    <property type="evidence" value="ECO:0007669"/>
    <property type="project" value="TreeGrafter"/>
</dbReference>
<dbReference type="GO" id="GO:0000171">
    <property type="term" value="F:ribonuclease MRP activity"/>
    <property type="evidence" value="ECO:0007669"/>
    <property type="project" value="TreeGrafter"/>
</dbReference>
<dbReference type="AlphaFoldDB" id="A0A8K0T927"/>
<proteinExistence type="predicted"/>
<dbReference type="GO" id="GO:0000172">
    <property type="term" value="C:ribonuclease MRP complex"/>
    <property type="evidence" value="ECO:0007669"/>
    <property type="project" value="TreeGrafter"/>
</dbReference>
<comment type="caution">
    <text evidence="2">The sequence shown here is derived from an EMBL/GenBank/DDBJ whole genome shotgun (WGS) entry which is preliminary data.</text>
</comment>
<dbReference type="GO" id="GO:0004526">
    <property type="term" value="F:ribonuclease P activity"/>
    <property type="evidence" value="ECO:0007669"/>
    <property type="project" value="TreeGrafter"/>
</dbReference>
<protein>
    <submittedName>
        <fullName evidence="2">Uncharacterized protein</fullName>
    </submittedName>
</protein>
<evidence type="ECO:0000313" key="3">
    <source>
        <dbReference type="Proteomes" id="UP000813385"/>
    </source>
</evidence>
<dbReference type="PANTHER" id="PTHR28272:SF1">
    <property type="entry name" value="RIBONUCLEASES P_MRP PROTEIN SUBUNIT POP3"/>
    <property type="match status" value="1"/>
</dbReference>
<feature type="compositionally biased region" description="Basic residues" evidence="1">
    <location>
        <begin position="57"/>
        <end position="73"/>
    </location>
</feature>
<dbReference type="GO" id="GO:0005655">
    <property type="term" value="C:nucleolar ribonuclease P complex"/>
    <property type="evidence" value="ECO:0007669"/>
    <property type="project" value="TreeGrafter"/>
</dbReference>
<organism evidence="2 3">
    <name type="scientific">Plectosphaerella cucumerina</name>
    <dbReference type="NCBI Taxonomy" id="40658"/>
    <lineage>
        <taxon>Eukaryota</taxon>
        <taxon>Fungi</taxon>
        <taxon>Dikarya</taxon>
        <taxon>Ascomycota</taxon>
        <taxon>Pezizomycotina</taxon>
        <taxon>Sordariomycetes</taxon>
        <taxon>Hypocreomycetidae</taxon>
        <taxon>Glomerellales</taxon>
        <taxon>Plectosphaerellaceae</taxon>
        <taxon>Plectosphaerella</taxon>
    </lineage>
</organism>
<name>A0A8K0T927_9PEZI</name>
<sequence>MAGPSGPPAIPPMRKKMVYSVDTPFSAVQWPEISSDDQDAILELLCSFLAPIGHHRRNVPASKGKRAKKRKRAAEKEDQVMADAPPLDEAPERMSFVDVGFSTITRRLQELSGREVSSTDEEPSGQPYAFVFVARSGQSAAFNGHFPQMVAFASKASPGASPIRLVGYSKACGERLSSSLGLPRVSSIGIRQDAPGAEALIKFVRERVSPIPVAWMEEAVAADFRPCKVLAEEKLVPVAAKTLPSR</sequence>
<keyword evidence="3" id="KW-1185">Reference proteome</keyword>